<dbReference type="AlphaFoldDB" id="A0A7S3VHE5"/>
<dbReference type="EMBL" id="HBIP01000431">
    <property type="protein sequence ID" value="CAE0485150.1"/>
    <property type="molecule type" value="Transcribed_RNA"/>
</dbReference>
<protein>
    <submittedName>
        <fullName evidence="1">Uncharacterized protein</fullName>
    </submittedName>
</protein>
<accession>A0A7S3VHE5</accession>
<organism evidence="1">
    <name type="scientific">Dunaliella tertiolecta</name>
    <name type="common">Green alga</name>
    <dbReference type="NCBI Taxonomy" id="3047"/>
    <lineage>
        <taxon>Eukaryota</taxon>
        <taxon>Viridiplantae</taxon>
        <taxon>Chlorophyta</taxon>
        <taxon>core chlorophytes</taxon>
        <taxon>Chlorophyceae</taxon>
        <taxon>CS clade</taxon>
        <taxon>Chlamydomonadales</taxon>
        <taxon>Dunaliellaceae</taxon>
        <taxon>Dunaliella</taxon>
    </lineage>
</organism>
<evidence type="ECO:0000313" key="1">
    <source>
        <dbReference type="EMBL" id="CAE0485150.1"/>
    </source>
</evidence>
<proteinExistence type="predicted"/>
<sequence>MRDTSEAIRSISVRWRTHFIWFILDHLDLQLPKCTMTRPMQASMGHMNHALRNPKHPCHCIIWFSPCTIATIRTIRSDLRPGAFAALCPLHVNQHPLKVILFDAVAVIPQYSMLAALAGPVLLPASSFPCESSA</sequence>
<gene>
    <name evidence="1" type="ORF">DTER00134_LOCUS189</name>
</gene>
<reference evidence="1" key="1">
    <citation type="submission" date="2021-01" db="EMBL/GenBank/DDBJ databases">
        <authorList>
            <person name="Corre E."/>
            <person name="Pelletier E."/>
            <person name="Niang G."/>
            <person name="Scheremetjew M."/>
            <person name="Finn R."/>
            <person name="Kale V."/>
            <person name="Holt S."/>
            <person name="Cochrane G."/>
            <person name="Meng A."/>
            <person name="Brown T."/>
            <person name="Cohen L."/>
        </authorList>
    </citation>
    <scope>NUCLEOTIDE SEQUENCE</scope>
    <source>
        <strain evidence="1">CCMP1320</strain>
    </source>
</reference>
<name>A0A7S3VHE5_DUNTE</name>